<accession>A0ABS6SDW6</accession>
<evidence type="ECO:0000256" key="6">
    <source>
        <dbReference type="ARBA" id="ARBA00022777"/>
    </source>
</evidence>
<dbReference type="InterPro" id="IPR003594">
    <property type="entry name" value="HATPase_dom"/>
</dbReference>
<evidence type="ECO:0000256" key="2">
    <source>
        <dbReference type="ARBA" id="ARBA00012438"/>
    </source>
</evidence>
<dbReference type="PANTHER" id="PTHR43065">
    <property type="entry name" value="SENSOR HISTIDINE KINASE"/>
    <property type="match status" value="1"/>
</dbReference>
<evidence type="ECO:0000259" key="10">
    <source>
        <dbReference type="PROSITE" id="PS50112"/>
    </source>
</evidence>
<dbReference type="Proteomes" id="UP000722336">
    <property type="component" value="Unassembled WGS sequence"/>
</dbReference>
<keyword evidence="3" id="KW-0597">Phosphoprotein</keyword>
<dbReference type="CDD" id="cd00130">
    <property type="entry name" value="PAS"/>
    <property type="match status" value="1"/>
</dbReference>
<evidence type="ECO:0000256" key="1">
    <source>
        <dbReference type="ARBA" id="ARBA00000085"/>
    </source>
</evidence>
<dbReference type="InterPro" id="IPR005467">
    <property type="entry name" value="His_kinase_dom"/>
</dbReference>
<keyword evidence="7" id="KW-0067">ATP-binding</keyword>
<dbReference type="CDD" id="cd00082">
    <property type="entry name" value="HisKA"/>
    <property type="match status" value="1"/>
</dbReference>
<gene>
    <name evidence="11" type="ORF">KCG44_07365</name>
</gene>
<dbReference type="EMBL" id="JAGSPA010000002">
    <property type="protein sequence ID" value="MBV7256603.1"/>
    <property type="molecule type" value="Genomic_DNA"/>
</dbReference>
<keyword evidence="12" id="KW-1185">Reference proteome</keyword>
<name>A0ABS6SDW6_9SPHN</name>
<evidence type="ECO:0000256" key="4">
    <source>
        <dbReference type="ARBA" id="ARBA00022679"/>
    </source>
</evidence>
<dbReference type="EC" id="2.7.13.3" evidence="2"/>
<reference evidence="11 12" key="1">
    <citation type="submission" date="2021-04" db="EMBL/GenBank/DDBJ databases">
        <authorList>
            <person name="Pira H."/>
            <person name="Risdian C."/>
            <person name="Wink J."/>
        </authorList>
    </citation>
    <scope>NUCLEOTIDE SEQUENCE [LARGE SCALE GENOMIC DNA]</scope>
    <source>
        <strain evidence="11 12">WHA3</strain>
    </source>
</reference>
<protein>
    <recommendedName>
        <fullName evidence="2">histidine kinase</fullName>
        <ecNumber evidence="2">2.7.13.3</ecNumber>
    </recommendedName>
</protein>
<sequence>MSRSAHVPNRPADELARHELLLKALLTLSPDVVITINRHGIIQSLGQAVQTMFGYAHDELVGQNVAILMPSPDREQHDGYIERFLTTGEPRIIGIGRQVRGRRKDGELFPLFLRVAEVWDGGEPMFLGMLHDLTEEEALKSREQELRAAMQHMSRVASLGELAAEISHELNQPLTAITQYLSALNASLAMDAPDLAGIGALARKANAQAQRAGDVVRSMRRFVKTETGRREACDVARLLSESVDLSLLDREMERIDVRFDLPADLPPVLCEPVQVQQVVHNLLRNAVEAMHETSEPVIRLKARATGKSRIEIVVEDNGAGIAPNMRDQLFERFRTGRRDGLGIGLAICRSIVTAHGGQIEAEDALGGGTCFRFTLPAADRP</sequence>
<dbReference type="Pfam" id="PF02518">
    <property type="entry name" value="HATPase_c"/>
    <property type="match status" value="1"/>
</dbReference>
<dbReference type="SMART" id="SM00387">
    <property type="entry name" value="HATPase_c"/>
    <property type="match status" value="1"/>
</dbReference>
<dbReference type="Pfam" id="PF00989">
    <property type="entry name" value="PAS"/>
    <property type="match status" value="1"/>
</dbReference>
<dbReference type="Pfam" id="PF00512">
    <property type="entry name" value="HisKA"/>
    <property type="match status" value="1"/>
</dbReference>
<evidence type="ECO:0000313" key="12">
    <source>
        <dbReference type="Proteomes" id="UP000722336"/>
    </source>
</evidence>
<dbReference type="NCBIfam" id="TIGR00229">
    <property type="entry name" value="sensory_box"/>
    <property type="match status" value="1"/>
</dbReference>
<dbReference type="InterPro" id="IPR000014">
    <property type="entry name" value="PAS"/>
</dbReference>
<organism evidence="11 12">
    <name type="scientific">Pacificimonas pallii</name>
    <dbReference type="NCBI Taxonomy" id="2827236"/>
    <lineage>
        <taxon>Bacteria</taxon>
        <taxon>Pseudomonadati</taxon>
        <taxon>Pseudomonadota</taxon>
        <taxon>Alphaproteobacteria</taxon>
        <taxon>Sphingomonadales</taxon>
        <taxon>Sphingosinicellaceae</taxon>
        <taxon>Pacificimonas</taxon>
    </lineage>
</organism>
<dbReference type="InterPro" id="IPR013767">
    <property type="entry name" value="PAS_fold"/>
</dbReference>
<evidence type="ECO:0000256" key="3">
    <source>
        <dbReference type="ARBA" id="ARBA00022553"/>
    </source>
</evidence>
<evidence type="ECO:0000259" key="9">
    <source>
        <dbReference type="PROSITE" id="PS50109"/>
    </source>
</evidence>
<keyword evidence="5" id="KW-0547">Nucleotide-binding</keyword>
<dbReference type="InterPro" id="IPR003661">
    <property type="entry name" value="HisK_dim/P_dom"/>
</dbReference>
<keyword evidence="8" id="KW-0902">Two-component regulatory system</keyword>
<dbReference type="PROSITE" id="PS50109">
    <property type="entry name" value="HIS_KIN"/>
    <property type="match status" value="1"/>
</dbReference>
<comment type="catalytic activity">
    <reaction evidence="1">
        <text>ATP + protein L-histidine = ADP + protein N-phospho-L-histidine.</text>
        <dbReference type="EC" id="2.7.13.3"/>
    </reaction>
</comment>
<evidence type="ECO:0000256" key="5">
    <source>
        <dbReference type="ARBA" id="ARBA00022741"/>
    </source>
</evidence>
<dbReference type="PANTHER" id="PTHR43065:SF10">
    <property type="entry name" value="PEROXIDE STRESS-ACTIVATED HISTIDINE KINASE MAK3"/>
    <property type="match status" value="1"/>
</dbReference>
<dbReference type="RefSeq" id="WP_218445271.1">
    <property type="nucleotide sequence ID" value="NZ_JAGSPA010000002.1"/>
</dbReference>
<dbReference type="SMART" id="SM00388">
    <property type="entry name" value="HisKA"/>
    <property type="match status" value="1"/>
</dbReference>
<evidence type="ECO:0000313" key="11">
    <source>
        <dbReference type="EMBL" id="MBV7256603.1"/>
    </source>
</evidence>
<feature type="domain" description="PAS" evidence="10">
    <location>
        <begin position="18"/>
        <end position="88"/>
    </location>
</feature>
<feature type="domain" description="Histidine kinase" evidence="9">
    <location>
        <begin position="165"/>
        <end position="379"/>
    </location>
</feature>
<evidence type="ECO:0000256" key="8">
    <source>
        <dbReference type="ARBA" id="ARBA00023012"/>
    </source>
</evidence>
<dbReference type="PROSITE" id="PS50112">
    <property type="entry name" value="PAS"/>
    <property type="match status" value="1"/>
</dbReference>
<keyword evidence="4" id="KW-0808">Transferase</keyword>
<proteinExistence type="predicted"/>
<keyword evidence="6" id="KW-0418">Kinase</keyword>
<comment type="caution">
    <text evidence="11">The sequence shown here is derived from an EMBL/GenBank/DDBJ whole genome shotgun (WGS) entry which is preliminary data.</text>
</comment>
<dbReference type="SMART" id="SM00091">
    <property type="entry name" value="PAS"/>
    <property type="match status" value="1"/>
</dbReference>
<evidence type="ECO:0000256" key="7">
    <source>
        <dbReference type="ARBA" id="ARBA00022840"/>
    </source>
</evidence>